<name>A0A0U4WI30_9BACL</name>
<evidence type="ECO:0000313" key="2">
    <source>
        <dbReference type="Proteomes" id="UP000217696"/>
    </source>
</evidence>
<keyword evidence="2" id="KW-1185">Reference proteome</keyword>
<accession>A0A0U4WI30</accession>
<protein>
    <submittedName>
        <fullName evidence="1">Uncharacterized protein</fullName>
    </submittedName>
</protein>
<dbReference type="KEGG" id="asoc:CB4_02470"/>
<dbReference type="RefSeq" id="WP_096466063.1">
    <property type="nucleotide sequence ID" value="NZ_AP017312.1"/>
</dbReference>
<proteinExistence type="predicted"/>
<evidence type="ECO:0000313" key="1">
    <source>
        <dbReference type="EMBL" id="BAU28296.1"/>
    </source>
</evidence>
<dbReference type="EMBL" id="AP017312">
    <property type="protein sequence ID" value="BAU28296.1"/>
    <property type="molecule type" value="Genomic_DNA"/>
</dbReference>
<organism evidence="1 2">
    <name type="scientific">Aneurinibacillus soli</name>
    <dbReference type="NCBI Taxonomy" id="1500254"/>
    <lineage>
        <taxon>Bacteria</taxon>
        <taxon>Bacillati</taxon>
        <taxon>Bacillota</taxon>
        <taxon>Bacilli</taxon>
        <taxon>Bacillales</taxon>
        <taxon>Paenibacillaceae</taxon>
        <taxon>Aneurinibacillus group</taxon>
        <taxon>Aneurinibacillus</taxon>
    </lineage>
</organism>
<gene>
    <name evidence="1" type="ORF">CB4_02470</name>
</gene>
<dbReference type="OrthoDB" id="3171527at2"/>
<dbReference type="Proteomes" id="UP000217696">
    <property type="component" value="Chromosome"/>
</dbReference>
<sequence length="472" mass="51688">MIAQTSSSPAQKTAPTLRIQEKLQGIFIGLLACGYILLQFFHQHWLEIGLSIIIGLIIVTILPTLRGSTMVVSVVLLVGGIILLSANRAPVQEWLAGFRINLTLVALFIFSPLLGIPIKIGGYVQALKSVFKEKMNQPYFFFLGSSILTHILGTVLNIGSTAIVYHLSTASKIRVPRLLADGISRGFGSAIFWSPYFAAMALVLSQLPITWSSIVLPAIGLALISFVVSLLIDLPIIRQVTAEDNQDDEEEIVHQTARTSGIKKVVELFSILLAIMAIVLVIERLSNFGMVVIICLVSLVFSFVWCMLAGKTGEYVRELRDHTFLSIPRMKKEVVLFLVAGFFSSALSHVNLGTFFVEQLNQVFGSFIIGKACFLSILVVLSAMIGLHPIIMISIFVTTIQPELIGVSNAFFAVLLLGSFGIANVISPASGANNLLSNVLRADILDVSIRWNRNYVFAMAIILPIYLQLIRL</sequence>
<dbReference type="AlphaFoldDB" id="A0A0U4WI30"/>
<reference evidence="1 2" key="1">
    <citation type="submission" date="2015-12" db="EMBL/GenBank/DDBJ databases">
        <title>Genome sequence of Aneurinibacillus soli.</title>
        <authorList>
            <person name="Lee J.S."/>
            <person name="Lee K.C."/>
            <person name="Kim K.K."/>
            <person name="Lee B.W."/>
        </authorList>
    </citation>
    <scope>NUCLEOTIDE SEQUENCE [LARGE SCALE GENOMIC DNA]</scope>
    <source>
        <strain evidence="1 2">CB4</strain>
    </source>
</reference>